<sequence>MLAPAWNRQIDEAINKLPLIRNRYPRSGSSSSKVIVREGQSYHNFISNDYLGLSTHPELKQAFKIACDDYGIGSTGAASLSGYTEAQYILEQNLAQWLQLEDVLVMNSGFSLNSSLYKSLSNANTMIWLDKNCHASHIDGVLASKSRFARFDGNNITDLRSKISRLPDLLHLVISEGVFSMDGSSDYLAGLIQLRKDFQDQLLLVVDDAHGVGVIGKNGFGQIEKIGFLPKDIDLYIGTLGKTFASHGGFIGGNKWIIEYLRQSIRAQIYTTCLPPAIHAASNAALTIIKSGEGFKLRQQLLANIDFFKAQVKNLNIQLMYRDINYSPIQLIDGYSLAQLSYLAKYLQDKKILAGFIRYPTVAKNSPRIRLSLLATHTYDDISNLCYEIQQGLSYVS</sequence>
<dbReference type="Gene3D" id="3.40.640.10">
    <property type="entry name" value="Type I PLP-dependent aspartate aminotransferase-like (Major domain)"/>
    <property type="match status" value="1"/>
</dbReference>
<dbReference type="Gene3D" id="3.90.1150.10">
    <property type="entry name" value="Aspartate Aminotransferase, domain 1"/>
    <property type="match status" value="1"/>
</dbReference>
<evidence type="ECO:0000313" key="6">
    <source>
        <dbReference type="EMBL" id="AUR51084.1"/>
    </source>
</evidence>
<dbReference type="GO" id="GO:0008710">
    <property type="term" value="F:8-amino-7-oxononanoate synthase activity"/>
    <property type="evidence" value="ECO:0007669"/>
    <property type="project" value="TreeGrafter"/>
</dbReference>
<proteinExistence type="predicted"/>
<dbReference type="EMBL" id="CP024847">
    <property type="protein sequence ID" value="AUR51084.1"/>
    <property type="molecule type" value="Genomic_DNA"/>
</dbReference>
<comment type="cofactor">
    <cofactor evidence="1">
        <name>pyridoxal 5'-phosphate</name>
        <dbReference type="ChEBI" id="CHEBI:597326"/>
    </cofactor>
</comment>
<dbReference type="InterPro" id="IPR004839">
    <property type="entry name" value="Aminotransferase_I/II_large"/>
</dbReference>
<dbReference type="InterPro" id="IPR015421">
    <property type="entry name" value="PyrdxlP-dep_Trfase_major"/>
</dbReference>
<dbReference type="PANTHER" id="PTHR13693:SF100">
    <property type="entry name" value="8-AMINO-7-OXONONANOATE SYNTHASE"/>
    <property type="match status" value="1"/>
</dbReference>
<evidence type="ECO:0000259" key="5">
    <source>
        <dbReference type="Pfam" id="PF00155"/>
    </source>
</evidence>
<evidence type="ECO:0000256" key="4">
    <source>
        <dbReference type="ARBA" id="ARBA00022898"/>
    </source>
</evidence>
<dbReference type="PANTHER" id="PTHR13693">
    <property type="entry name" value="CLASS II AMINOTRANSFERASE/8-AMINO-7-OXONONANOATE SYNTHASE"/>
    <property type="match status" value="1"/>
</dbReference>
<evidence type="ECO:0000256" key="2">
    <source>
        <dbReference type="ARBA" id="ARBA00021531"/>
    </source>
</evidence>
<name>A0A2I7N3P0_9NEIS</name>
<feature type="domain" description="Aminotransferase class I/classII large" evidence="5">
    <location>
        <begin position="44"/>
        <end position="387"/>
    </location>
</feature>
<dbReference type="OrthoDB" id="9807157at2"/>
<accession>A0A2I7N3P0</accession>
<dbReference type="GO" id="GO:0030170">
    <property type="term" value="F:pyridoxal phosphate binding"/>
    <property type="evidence" value="ECO:0007669"/>
    <property type="project" value="InterPro"/>
</dbReference>
<keyword evidence="3" id="KW-0808">Transferase</keyword>
<evidence type="ECO:0000313" key="7">
    <source>
        <dbReference type="Proteomes" id="UP000236655"/>
    </source>
</evidence>
<keyword evidence="4" id="KW-0663">Pyridoxal phosphate</keyword>
<dbReference type="KEGG" id="nba:CUN60_01765"/>
<keyword evidence="7" id="KW-1185">Reference proteome</keyword>
<dbReference type="RefSeq" id="WP_102950384.1">
    <property type="nucleotide sequence ID" value="NZ_CP024847.1"/>
</dbReference>
<dbReference type="AlphaFoldDB" id="A0A2I7N3P0"/>
<organism evidence="6 7">
    <name type="scientific">Aquella oligotrophica</name>
    <dbReference type="NCBI Taxonomy" id="2067065"/>
    <lineage>
        <taxon>Bacteria</taxon>
        <taxon>Pseudomonadati</taxon>
        <taxon>Pseudomonadota</taxon>
        <taxon>Betaproteobacteria</taxon>
        <taxon>Neisseriales</taxon>
        <taxon>Neisseriaceae</taxon>
        <taxon>Aquella</taxon>
    </lineage>
</organism>
<dbReference type="GO" id="GO:0009102">
    <property type="term" value="P:biotin biosynthetic process"/>
    <property type="evidence" value="ECO:0007669"/>
    <property type="project" value="TreeGrafter"/>
</dbReference>
<dbReference type="InterPro" id="IPR015422">
    <property type="entry name" value="PyrdxlP-dep_Trfase_small"/>
</dbReference>
<dbReference type="Proteomes" id="UP000236655">
    <property type="component" value="Chromosome"/>
</dbReference>
<dbReference type="InterPro" id="IPR015424">
    <property type="entry name" value="PyrdxlP-dep_Trfase"/>
</dbReference>
<evidence type="ECO:0000256" key="1">
    <source>
        <dbReference type="ARBA" id="ARBA00001933"/>
    </source>
</evidence>
<evidence type="ECO:0000256" key="3">
    <source>
        <dbReference type="ARBA" id="ARBA00022679"/>
    </source>
</evidence>
<protein>
    <recommendedName>
        <fullName evidence="2">Putative 8-amino-7-oxononanoate synthase</fullName>
    </recommendedName>
</protein>
<dbReference type="InterPro" id="IPR050087">
    <property type="entry name" value="AON_synthase_class-II"/>
</dbReference>
<reference evidence="7" key="1">
    <citation type="submission" date="2017-11" db="EMBL/GenBank/DDBJ databases">
        <authorList>
            <person name="Chan K.G."/>
            <person name="Lee L.S."/>
        </authorList>
    </citation>
    <scope>NUCLEOTIDE SEQUENCE [LARGE SCALE GENOMIC DNA]</scope>
    <source>
        <strain evidence="7">DSM 100970</strain>
    </source>
</reference>
<gene>
    <name evidence="6" type="ORF">CUN60_01765</name>
</gene>
<dbReference type="Pfam" id="PF00155">
    <property type="entry name" value="Aminotran_1_2"/>
    <property type="match status" value="1"/>
</dbReference>
<dbReference type="SUPFAM" id="SSF53383">
    <property type="entry name" value="PLP-dependent transferases"/>
    <property type="match status" value="1"/>
</dbReference>